<keyword evidence="3" id="KW-1185">Reference proteome</keyword>
<accession>A0A7W7W0S1</accession>
<dbReference type="EMBL" id="JACHJV010000003">
    <property type="protein sequence ID" value="MBB4929009.1"/>
    <property type="molecule type" value="Genomic_DNA"/>
</dbReference>
<reference evidence="2 3" key="1">
    <citation type="submission" date="2020-08" db="EMBL/GenBank/DDBJ databases">
        <title>Sequencing the genomes of 1000 actinobacteria strains.</title>
        <authorList>
            <person name="Klenk H.-P."/>
        </authorList>
    </citation>
    <scope>NUCLEOTIDE SEQUENCE [LARGE SCALE GENOMIC DNA]</scope>
    <source>
        <strain evidence="2 3">DSM 41654</strain>
    </source>
</reference>
<feature type="chain" id="PRO_5031506615" description="Ricin B lectin domain-containing protein" evidence="1">
    <location>
        <begin position="31"/>
        <end position="154"/>
    </location>
</feature>
<comment type="caution">
    <text evidence="2">The sequence shown here is derived from an EMBL/GenBank/DDBJ whole genome shotgun (WGS) entry which is preliminary data.</text>
</comment>
<organism evidence="2 3">
    <name type="scientific">Kitasatospora kifunensis</name>
    <name type="common">Streptomyces kifunensis</name>
    <dbReference type="NCBI Taxonomy" id="58351"/>
    <lineage>
        <taxon>Bacteria</taxon>
        <taxon>Bacillati</taxon>
        <taxon>Actinomycetota</taxon>
        <taxon>Actinomycetes</taxon>
        <taxon>Kitasatosporales</taxon>
        <taxon>Streptomycetaceae</taxon>
        <taxon>Kitasatospora</taxon>
    </lineage>
</organism>
<dbReference type="InterPro" id="IPR035992">
    <property type="entry name" value="Ricin_B-like_lectins"/>
</dbReference>
<keyword evidence="1" id="KW-0732">Signal</keyword>
<gene>
    <name evidence="2" type="ORF">FHR34_008106</name>
</gene>
<dbReference type="RefSeq" id="WP_184946764.1">
    <property type="nucleotide sequence ID" value="NZ_JACHJV010000003.1"/>
</dbReference>
<sequence length="154" mass="16654">MRKARAIQASAVALTAVSLLTFGMASSASADGTVTWRNGINRYYLTSTGRAGAGLTVSPSSQSWFDTQAPDGNWYEVDQWGYCLTNVGSGPAVTTDPCNSVYGYQEWKEINTGNGWKLQNASTGNFLDWTGASLNLGTVYAHTGDANNMNERWY</sequence>
<evidence type="ECO:0000256" key="1">
    <source>
        <dbReference type="SAM" id="SignalP"/>
    </source>
</evidence>
<evidence type="ECO:0000313" key="2">
    <source>
        <dbReference type="EMBL" id="MBB4929009.1"/>
    </source>
</evidence>
<dbReference type="Gene3D" id="2.80.10.50">
    <property type="match status" value="1"/>
</dbReference>
<evidence type="ECO:0000313" key="3">
    <source>
        <dbReference type="Proteomes" id="UP000540506"/>
    </source>
</evidence>
<name>A0A7W7W0S1_KITKI</name>
<dbReference type="AlphaFoldDB" id="A0A7W7W0S1"/>
<protein>
    <recommendedName>
        <fullName evidence="4">Ricin B lectin domain-containing protein</fullName>
    </recommendedName>
</protein>
<proteinExistence type="predicted"/>
<dbReference type="SUPFAM" id="SSF50370">
    <property type="entry name" value="Ricin B-like lectins"/>
    <property type="match status" value="1"/>
</dbReference>
<evidence type="ECO:0008006" key="4">
    <source>
        <dbReference type="Google" id="ProtNLM"/>
    </source>
</evidence>
<feature type="signal peptide" evidence="1">
    <location>
        <begin position="1"/>
        <end position="30"/>
    </location>
</feature>
<dbReference type="Proteomes" id="UP000540506">
    <property type="component" value="Unassembled WGS sequence"/>
</dbReference>
<dbReference type="PROSITE" id="PS50231">
    <property type="entry name" value="RICIN_B_LECTIN"/>
    <property type="match status" value="1"/>
</dbReference>